<dbReference type="Gene3D" id="3.40.1490.10">
    <property type="entry name" value="Bit1"/>
    <property type="match status" value="1"/>
</dbReference>
<sequence length="235" mass="24799">MENMDNAAAPVTSPEETRQAPEPDCPVPTGELVQPIILLVDREDPCAEDRGIAVAALASVTALLANPRHPYWKPWAQGAFAKSVRRADAKMFAKVASEFPDHALAEIGDAKALGFAPMQADSLPKRLAKLQVSGTTLPAGATGESTNVRIVLNDSLGMSTGKAAAQAAHALFAWVLEGEPRDVDKWRGDGCGLSVERLGAAEFRRQAREANGPVIHDAGRTEITPGSATAFVKIG</sequence>
<comment type="caution">
    <text evidence="5">The sequence shown here is derived from an EMBL/GenBank/DDBJ whole genome shotgun (WGS) entry which is preliminary data.</text>
</comment>
<dbReference type="SUPFAM" id="SSF102462">
    <property type="entry name" value="Peptidyl-tRNA hydrolase II"/>
    <property type="match status" value="1"/>
</dbReference>
<proteinExistence type="predicted"/>
<keyword evidence="6" id="KW-1185">Reference proteome</keyword>
<protein>
    <recommendedName>
        <fullName evidence="1">peptidyl-tRNA hydrolase</fullName>
        <ecNumber evidence="1">3.1.1.29</ecNumber>
    </recommendedName>
</protein>
<feature type="region of interest" description="Disordered" evidence="4">
    <location>
        <begin position="1"/>
        <end position="28"/>
    </location>
</feature>
<reference evidence="5 6" key="1">
    <citation type="submission" date="2021-03" db="EMBL/GenBank/DDBJ databases">
        <title>Sequencing the genomes of 1000 actinobacteria strains.</title>
        <authorList>
            <person name="Klenk H.-P."/>
        </authorList>
    </citation>
    <scope>NUCLEOTIDE SEQUENCE [LARGE SCALE GENOMIC DNA]</scope>
    <source>
        <strain evidence="5 6">DSM 15797</strain>
    </source>
</reference>
<evidence type="ECO:0000256" key="2">
    <source>
        <dbReference type="ARBA" id="ARBA00022801"/>
    </source>
</evidence>
<dbReference type="InterPro" id="IPR002833">
    <property type="entry name" value="PTH2"/>
</dbReference>
<dbReference type="EC" id="3.1.1.29" evidence="1"/>
<evidence type="ECO:0000313" key="6">
    <source>
        <dbReference type="Proteomes" id="UP001296993"/>
    </source>
</evidence>
<evidence type="ECO:0000313" key="5">
    <source>
        <dbReference type="EMBL" id="MBP2388776.1"/>
    </source>
</evidence>
<evidence type="ECO:0000256" key="4">
    <source>
        <dbReference type="SAM" id="MobiDB-lite"/>
    </source>
</evidence>
<dbReference type="Pfam" id="PF01981">
    <property type="entry name" value="PTH2"/>
    <property type="match status" value="1"/>
</dbReference>
<evidence type="ECO:0000256" key="1">
    <source>
        <dbReference type="ARBA" id="ARBA00013260"/>
    </source>
</evidence>
<evidence type="ECO:0000256" key="3">
    <source>
        <dbReference type="ARBA" id="ARBA00048707"/>
    </source>
</evidence>
<dbReference type="Proteomes" id="UP001296993">
    <property type="component" value="Unassembled WGS sequence"/>
</dbReference>
<accession>A0ABS4XJY8</accession>
<dbReference type="InterPro" id="IPR023476">
    <property type="entry name" value="Pep_tRNA_hydro_II_dom_sf"/>
</dbReference>
<gene>
    <name evidence="5" type="ORF">JOF47_004349</name>
</gene>
<name>A0ABS4XJY8_9MICC</name>
<comment type="catalytic activity">
    <reaction evidence="3">
        <text>an N-acyl-L-alpha-aminoacyl-tRNA + H2O = an N-acyl-L-amino acid + a tRNA + H(+)</text>
        <dbReference type="Rhea" id="RHEA:54448"/>
        <dbReference type="Rhea" id="RHEA-COMP:10123"/>
        <dbReference type="Rhea" id="RHEA-COMP:13883"/>
        <dbReference type="ChEBI" id="CHEBI:15377"/>
        <dbReference type="ChEBI" id="CHEBI:15378"/>
        <dbReference type="ChEBI" id="CHEBI:59874"/>
        <dbReference type="ChEBI" id="CHEBI:78442"/>
        <dbReference type="ChEBI" id="CHEBI:138191"/>
        <dbReference type="EC" id="3.1.1.29"/>
    </reaction>
</comment>
<organism evidence="5 6">
    <name type="scientific">Paeniglutamicibacter kerguelensis</name>
    <dbReference type="NCBI Taxonomy" id="254788"/>
    <lineage>
        <taxon>Bacteria</taxon>
        <taxon>Bacillati</taxon>
        <taxon>Actinomycetota</taxon>
        <taxon>Actinomycetes</taxon>
        <taxon>Micrococcales</taxon>
        <taxon>Micrococcaceae</taxon>
        <taxon>Paeniglutamicibacter</taxon>
    </lineage>
</organism>
<dbReference type="EMBL" id="JAGIOF010000004">
    <property type="protein sequence ID" value="MBP2388776.1"/>
    <property type="molecule type" value="Genomic_DNA"/>
</dbReference>
<dbReference type="GO" id="GO:0016787">
    <property type="term" value="F:hydrolase activity"/>
    <property type="evidence" value="ECO:0007669"/>
    <property type="project" value="UniProtKB-KW"/>
</dbReference>
<keyword evidence="2 5" id="KW-0378">Hydrolase</keyword>